<sequence>MNITRGSKYSIKPGGGGLTSGNDFTKGKRKRKIPSGTEFTQQSAISQMQVPEILVIFEPELELSMSHSNRKKSHPEGSDRHIHEPIQAILHSLQRQILGNVAKNTPRSDEILAHHQRFFKEEEIVKYSDGWNPLLSKPQIKQ</sequence>
<comment type="caution">
    <text evidence="2">The sequence shown here is derived from an EMBL/GenBank/DDBJ whole genome shotgun (WGS) entry which is preliminary data.</text>
</comment>
<protein>
    <submittedName>
        <fullName evidence="2">Uncharacterized protein</fullName>
    </submittedName>
</protein>
<dbReference type="EMBL" id="AVOT02031979">
    <property type="protein sequence ID" value="MBW0525652.1"/>
    <property type="molecule type" value="Genomic_DNA"/>
</dbReference>
<name>A0A9Q3ETC4_9BASI</name>
<dbReference type="AlphaFoldDB" id="A0A9Q3ETC4"/>
<keyword evidence="3" id="KW-1185">Reference proteome</keyword>
<evidence type="ECO:0000313" key="2">
    <source>
        <dbReference type="EMBL" id="MBW0525652.1"/>
    </source>
</evidence>
<evidence type="ECO:0000256" key="1">
    <source>
        <dbReference type="SAM" id="MobiDB-lite"/>
    </source>
</evidence>
<evidence type="ECO:0000313" key="3">
    <source>
        <dbReference type="Proteomes" id="UP000765509"/>
    </source>
</evidence>
<reference evidence="2" key="1">
    <citation type="submission" date="2021-03" db="EMBL/GenBank/DDBJ databases">
        <title>Draft genome sequence of rust myrtle Austropuccinia psidii MF-1, a brazilian biotype.</title>
        <authorList>
            <person name="Quecine M.C."/>
            <person name="Pachon D.M.R."/>
            <person name="Bonatelli M.L."/>
            <person name="Correr F.H."/>
            <person name="Franceschini L.M."/>
            <person name="Leite T.F."/>
            <person name="Margarido G.R.A."/>
            <person name="Almeida C.A."/>
            <person name="Ferrarezi J.A."/>
            <person name="Labate C.A."/>
        </authorList>
    </citation>
    <scope>NUCLEOTIDE SEQUENCE</scope>
    <source>
        <strain evidence="2">MF-1</strain>
    </source>
</reference>
<gene>
    <name evidence="2" type="ORF">O181_065367</name>
</gene>
<feature type="region of interest" description="Disordered" evidence="1">
    <location>
        <begin position="1"/>
        <end position="44"/>
    </location>
</feature>
<organism evidence="2 3">
    <name type="scientific">Austropuccinia psidii MF-1</name>
    <dbReference type="NCBI Taxonomy" id="1389203"/>
    <lineage>
        <taxon>Eukaryota</taxon>
        <taxon>Fungi</taxon>
        <taxon>Dikarya</taxon>
        <taxon>Basidiomycota</taxon>
        <taxon>Pucciniomycotina</taxon>
        <taxon>Pucciniomycetes</taxon>
        <taxon>Pucciniales</taxon>
        <taxon>Sphaerophragmiaceae</taxon>
        <taxon>Austropuccinia</taxon>
    </lineage>
</organism>
<accession>A0A9Q3ETC4</accession>
<dbReference type="Proteomes" id="UP000765509">
    <property type="component" value="Unassembled WGS sequence"/>
</dbReference>
<proteinExistence type="predicted"/>